<accession>A0A1D8QZD6</accession>
<evidence type="ECO:0000256" key="1">
    <source>
        <dbReference type="SAM" id="SignalP"/>
    </source>
</evidence>
<name>A0A1D8QZD6_9PROT</name>
<dbReference type="KEGG" id="aasc:A4S02_00915"/>
<dbReference type="PROSITE" id="PS51257">
    <property type="entry name" value="PROKAR_LIPOPROTEIN"/>
    <property type="match status" value="1"/>
</dbReference>
<organism evidence="2 3">
    <name type="scientific">Acetobacter ascendens</name>
    <dbReference type="NCBI Taxonomy" id="481146"/>
    <lineage>
        <taxon>Bacteria</taxon>
        <taxon>Pseudomonadati</taxon>
        <taxon>Pseudomonadota</taxon>
        <taxon>Alphaproteobacteria</taxon>
        <taxon>Acetobacterales</taxon>
        <taxon>Acetobacteraceae</taxon>
        <taxon>Acetobacter</taxon>
    </lineage>
</organism>
<keyword evidence="1" id="KW-0732">Signal</keyword>
<dbReference type="RefSeq" id="WP_070324122.1">
    <property type="nucleotide sequence ID" value="NZ_CP015164.1"/>
</dbReference>
<feature type="chain" id="PRO_5009111531" description="Lipoprotein" evidence="1">
    <location>
        <begin position="25"/>
        <end position="197"/>
    </location>
</feature>
<sequence length="197" mass="20478">MAGKNGACLIALALLLGACSSRIALNEASFPIQDLPGQHLVQTPVAYSFAPGFAKQNAQIACSLGVNYTTDLGASAEERLQQAIHSSFAHAQQETPAPHGYTLALSLQTADEQVSVKGGMWDNKYTVDTTLKGTVQVLNAQGQPVQVVPITGQGSNTVAGSCGALKRAMVQASEKAVAQIGNDFVAKVANGQRRVVS</sequence>
<feature type="signal peptide" evidence="1">
    <location>
        <begin position="1"/>
        <end position="24"/>
    </location>
</feature>
<protein>
    <recommendedName>
        <fullName evidence="4">Lipoprotein</fullName>
    </recommendedName>
</protein>
<dbReference type="Proteomes" id="UP000175973">
    <property type="component" value="Chromosome"/>
</dbReference>
<evidence type="ECO:0000313" key="3">
    <source>
        <dbReference type="Proteomes" id="UP000175973"/>
    </source>
</evidence>
<evidence type="ECO:0000313" key="2">
    <source>
        <dbReference type="EMBL" id="AOW47699.1"/>
    </source>
</evidence>
<evidence type="ECO:0008006" key="4">
    <source>
        <dbReference type="Google" id="ProtNLM"/>
    </source>
</evidence>
<proteinExistence type="predicted"/>
<gene>
    <name evidence="2" type="ORF">A4S02_00915</name>
</gene>
<keyword evidence="3" id="KW-1185">Reference proteome</keyword>
<dbReference type="AlphaFoldDB" id="A0A1D8QZD6"/>
<reference evidence="3" key="1">
    <citation type="submission" date="2016-04" db="EMBL/GenBank/DDBJ databases">
        <authorList>
            <person name="Jeon C.O."/>
            <person name="Cho G.Y."/>
            <person name="Jeong H.I."/>
            <person name="Kim K.H."/>
        </authorList>
    </citation>
    <scope>NUCLEOTIDE SEQUENCE [LARGE SCALE GENOMIC DNA]</scope>
    <source>
        <strain evidence="3">LMG 1590</strain>
    </source>
</reference>
<dbReference type="EMBL" id="CP015164">
    <property type="protein sequence ID" value="AOW47699.1"/>
    <property type="molecule type" value="Genomic_DNA"/>
</dbReference>